<comment type="caution">
    <text evidence="2">The sequence shown here is derived from an EMBL/GenBank/DDBJ whole genome shotgun (WGS) entry which is preliminary data.</text>
</comment>
<sequence>MDDSCQDFEDACSKLLKRVRKKQGEPRQQRKEEKQPSSQASDGARRNQKKDGSSGSGGAVAEPFGAAEEGEAGKAGGKLTAKDKVLERMQKFKRATPQKMVHGATAPSHDAGPPGSSGSPPASSDEALAMQLQQELDREAMRAQTVDLIDGGLFFCHICHKDLTHMTPEGRTQHVNRCLDESEGGASVPPPPLPVSSGVPDCPICGKKFRSLKSRSAHLKRCSSDMGVPPAVLLQALHRQAEERRNDTLPMEAHPAPTGLCPLAVLETVPWPLLRPPSLRPPRLLPSPWQQRSFQSALRRFET</sequence>
<organism evidence="2">
    <name type="scientific">Tetraodon nigroviridis</name>
    <name type="common">Spotted green pufferfish</name>
    <name type="synonym">Chelonodon nigroviridis</name>
    <dbReference type="NCBI Taxonomy" id="99883"/>
    <lineage>
        <taxon>Eukaryota</taxon>
        <taxon>Metazoa</taxon>
        <taxon>Chordata</taxon>
        <taxon>Craniata</taxon>
        <taxon>Vertebrata</taxon>
        <taxon>Euteleostomi</taxon>
        <taxon>Actinopterygii</taxon>
        <taxon>Neopterygii</taxon>
        <taxon>Teleostei</taxon>
        <taxon>Neoteleostei</taxon>
        <taxon>Acanthomorphata</taxon>
        <taxon>Eupercaria</taxon>
        <taxon>Tetraodontiformes</taxon>
        <taxon>Tetradontoidea</taxon>
        <taxon>Tetraodontidae</taxon>
        <taxon>Tetraodon</taxon>
    </lineage>
</organism>
<accession>Q4RZU9</accession>
<feature type="compositionally biased region" description="Basic and acidic residues" evidence="1">
    <location>
        <begin position="43"/>
        <end position="52"/>
    </location>
</feature>
<evidence type="ECO:0000313" key="2">
    <source>
        <dbReference type="EMBL" id="CAG06083.1"/>
    </source>
</evidence>
<proteinExistence type="predicted"/>
<dbReference type="GO" id="GO:0033557">
    <property type="term" value="C:Slx1-Slx4 complex"/>
    <property type="evidence" value="ECO:0007669"/>
    <property type="project" value="TreeGrafter"/>
</dbReference>
<dbReference type="EMBL" id="CAAE01014786">
    <property type="protein sequence ID" value="CAG06083.1"/>
    <property type="molecule type" value="Genomic_DNA"/>
</dbReference>
<dbReference type="PANTHER" id="PTHR21541">
    <property type="entry name" value="BTB POZ DOMAIN CONTAINING 12"/>
    <property type="match status" value="1"/>
</dbReference>
<feature type="compositionally biased region" description="Basic and acidic residues" evidence="1">
    <location>
        <begin position="80"/>
        <end position="90"/>
    </location>
</feature>
<protein>
    <submittedName>
        <fullName evidence="2">(spotted green pufferfish) hypothetical protein</fullName>
    </submittedName>
</protein>
<name>Q4RZU9_TETNG</name>
<dbReference type="OrthoDB" id="5576441at2759"/>
<dbReference type="KEGG" id="tng:GSTEN00026319G001"/>
<gene>
    <name evidence="2" type="ORF">GSTENG00026319001</name>
</gene>
<reference evidence="2" key="2">
    <citation type="submission" date="2004-02" db="EMBL/GenBank/DDBJ databases">
        <authorList>
            <consortium name="Genoscope"/>
            <consortium name="Whitehead Institute Centre for Genome Research"/>
        </authorList>
    </citation>
    <scope>NUCLEOTIDE SEQUENCE</scope>
</reference>
<dbReference type="AlphaFoldDB" id="Q4RZU9"/>
<dbReference type="PANTHER" id="PTHR21541:SF3">
    <property type="entry name" value="STRUCTURE-SPECIFIC ENDONUCLEASE SUBUNIT SLX4"/>
    <property type="match status" value="1"/>
</dbReference>
<feature type="region of interest" description="Disordered" evidence="1">
    <location>
        <begin position="17"/>
        <end position="126"/>
    </location>
</feature>
<dbReference type="GO" id="GO:0000712">
    <property type="term" value="P:resolution of meiotic recombination intermediates"/>
    <property type="evidence" value="ECO:0007669"/>
    <property type="project" value="TreeGrafter"/>
</dbReference>
<feature type="compositionally biased region" description="Low complexity" evidence="1">
    <location>
        <begin position="106"/>
        <end position="125"/>
    </location>
</feature>
<reference evidence="2" key="1">
    <citation type="journal article" date="2004" name="Nature">
        <title>Genome duplication in the teleost fish Tetraodon nigroviridis reveals the early vertebrate proto-karyotype.</title>
        <authorList>
            <person name="Jaillon O."/>
            <person name="Aury J.-M."/>
            <person name="Brunet F."/>
            <person name="Petit J.-L."/>
            <person name="Stange-Thomann N."/>
            <person name="Mauceli E."/>
            <person name="Bouneau L."/>
            <person name="Fischer C."/>
            <person name="Ozouf-Costaz C."/>
            <person name="Bernot A."/>
            <person name="Nicaud S."/>
            <person name="Jaffe D."/>
            <person name="Fisher S."/>
            <person name="Lutfalla G."/>
            <person name="Dossat C."/>
            <person name="Segurens B."/>
            <person name="Dasilva C."/>
            <person name="Salanoubat M."/>
            <person name="Levy M."/>
            <person name="Boudet N."/>
            <person name="Castellano S."/>
            <person name="Anthouard V."/>
            <person name="Jubin C."/>
            <person name="Castelli V."/>
            <person name="Katinka M."/>
            <person name="Vacherie B."/>
            <person name="Biemont C."/>
            <person name="Skalli Z."/>
            <person name="Cattolico L."/>
            <person name="Poulain J."/>
            <person name="De Berardinis V."/>
            <person name="Cruaud C."/>
            <person name="Duprat S."/>
            <person name="Brottier P."/>
            <person name="Coutanceau J.-P."/>
            <person name="Gouzy J."/>
            <person name="Parra G."/>
            <person name="Lardier G."/>
            <person name="Chapple C."/>
            <person name="McKernan K.J."/>
            <person name="McEwan P."/>
            <person name="Bosak S."/>
            <person name="Kellis M."/>
            <person name="Volff J.-N."/>
            <person name="Guigo R."/>
            <person name="Zody M.C."/>
            <person name="Mesirov J."/>
            <person name="Lindblad-Toh K."/>
            <person name="Birren B."/>
            <person name="Nusbaum C."/>
            <person name="Kahn D."/>
            <person name="Robinson-Rechavi M."/>
            <person name="Laudet V."/>
            <person name="Schachter V."/>
            <person name="Quetier F."/>
            <person name="Saurin W."/>
            <person name="Scarpelli C."/>
            <person name="Wincker P."/>
            <person name="Lander E.S."/>
            <person name="Weissenbach J."/>
            <person name="Roest Crollius H."/>
        </authorList>
    </citation>
    <scope>NUCLEOTIDE SEQUENCE [LARGE SCALE GENOMIC DNA]</scope>
</reference>
<evidence type="ECO:0000256" key="1">
    <source>
        <dbReference type="SAM" id="MobiDB-lite"/>
    </source>
</evidence>
<feature type="compositionally biased region" description="Basic and acidic residues" evidence="1">
    <location>
        <begin position="22"/>
        <end position="35"/>
    </location>
</feature>